<dbReference type="Proteomes" id="UP000441717">
    <property type="component" value="Unassembled WGS sequence"/>
</dbReference>
<proteinExistence type="predicted"/>
<organism evidence="2 3">
    <name type="scientific">Desulfofundulus thermobenzoicus</name>
    <dbReference type="NCBI Taxonomy" id="29376"/>
    <lineage>
        <taxon>Bacteria</taxon>
        <taxon>Bacillati</taxon>
        <taxon>Bacillota</taxon>
        <taxon>Clostridia</taxon>
        <taxon>Eubacteriales</taxon>
        <taxon>Peptococcaceae</taxon>
        <taxon>Desulfofundulus</taxon>
    </lineage>
</organism>
<comment type="caution">
    <text evidence="2">The sequence shown here is derived from an EMBL/GenBank/DDBJ whole genome shotgun (WGS) entry which is preliminary data.</text>
</comment>
<evidence type="ECO:0000313" key="3">
    <source>
        <dbReference type="Proteomes" id="UP000441717"/>
    </source>
</evidence>
<keyword evidence="3" id="KW-1185">Reference proteome</keyword>
<dbReference type="OrthoDB" id="9789052at2"/>
<dbReference type="Gene3D" id="3.40.50.1010">
    <property type="entry name" value="5'-nuclease"/>
    <property type="match status" value="1"/>
</dbReference>
<evidence type="ECO:0000259" key="1">
    <source>
        <dbReference type="Pfam" id="PF01850"/>
    </source>
</evidence>
<dbReference type="InterPro" id="IPR029060">
    <property type="entry name" value="PIN-like_dom_sf"/>
</dbReference>
<sequence length="140" mass="15710">MIYLWIDANVVLRFLTGNPPDMAAQALELMARAEKGEVCLRLHHLVIAEIVRVLSSFYKFTKREIANTLVSFIHADGIQVDNSDLAVQALQDMAEKNIDFVDAYLAALANQHEESVCSFDSDFEKLNVSLVEPPGYPQKK</sequence>
<protein>
    <submittedName>
        <fullName evidence="2">PIN domain-containing protein</fullName>
    </submittedName>
</protein>
<accession>A0A6N7IW91</accession>
<dbReference type="Pfam" id="PF01850">
    <property type="entry name" value="PIN"/>
    <property type="match status" value="1"/>
</dbReference>
<dbReference type="RefSeq" id="WP_152948204.1">
    <property type="nucleotide sequence ID" value="NZ_WHYR01000064.1"/>
</dbReference>
<reference evidence="2 3" key="1">
    <citation type="submission" date="2019-10" db="EMBL/GenBank/DDBJ databases">
        <title>Comparative genomics of sulfur disproportionating microorganisms.</title>
        <authorList>
            <person name="Ward L.M."/>
            <person name="Bertran E."/>
            <person name="Johnston D."/>
        </authorList>
    </citation>
    <scope>NUCLEOTIDE SEQUENCE [LARGE SCALE GENOMIC DNA]</scope>
    <source>
        <strain evidence="2 3">DSM 14055</strain>
    </source>
</reference>
<gene>
    <name evidence="2" type="ORF">GFC01_16065</name>
</gene>
<dbReference type="AlphaFoldDB" id="A0A6N7IW91"/>
<dbReference type="EMBL" id="WHYR01000064">
    <property type="protein sequence ID" value="MQL53747.1"/>
    <property type="molecule type" value="Genomic_DNA"/>
</dbReference>
<evidence type="ECO:0000313" key="2">
    <source>
        <dbReference type="EMBL" id="MQL53747.1"/>
    </source>
</evidence>
<feature type="domain" description="PIN" evidence="1">
    <location>
        <begin position="6"/>
        <end position="126"/>
    </location>
</feature>
<name>A0A6N7IW91_9FIRM</name>
<dbReference type="SUPFAM" id="SSF88723">
    <property type="entry name" value="PIN domain-like"/>
    <property type="match status" value="1"/>
</dbReference>
<dbReference type="InterPro" id="IPR002716">
    <property type="entry name" value="PIN_dom"/>
</dbReference>